<protein>
    <submittedName>
        <fullName evidence="1">Uncharacterized protein</fullName>
    </submittedName>
</protein>
<dbReference type="AlphaFoldDB" id="A0A3B0WCF0"/>
<evidence type="ECO:0000313" key="1">
    <source>
        <dbReference type="EMBL" id="VAW48862.1"/>
    </source>
</evidence>
<proteinExistence type="predicted"/>
<sequence length="56" mass="6116">MDDDWNVYPGYHQNTDLPENLSLTQGEYILKTNIASLAQLAGILGAADLIFASGFE</sequence>
<accession>A0A3B0WCF0</accession>
<name>A0A3B0WCF0_9ZZZZ</name>
<organism evidence="1">
    <name type="scientific">hydrothermal vent metagenome</name>
    <dbReference type="NCBI Taxonomy" id="652676"/>
    <lineage>
        <taxon>unclassified sequences</taxon>
        <taxon>metagenomes</taxon>
        <taxon>ecological metagenomes</taxon>
    </lineage>
</organism>
<reference evidence="1" key="1">
    <citation type="submission" date="2018-06" db="EMBL/GenBank/DDBJ databases">
        <authorList>
            <person name="Zhirakovskaya E."/>
        </authorList>
    </citation>
    <scope>NUCLEOTIDE SEQUENCE</scope>
</reference>
<dbReference type="EMBL" id="UOFC01000239">
    <property type="protein sequence ID" value="VAW48862.1"/>
    <property type="molecule type" value="Genomic_DNA"/>
</dbReference>
<gene>
    <name evidence="1" type="ORF">MNBD_GAMMA03-283</name>
</gene>